<gene>
    <name evidence="2" type="ORF">C7C56_016235</name>
</gene>
<accession>A0A2U2HIF0</accession>
<evidence type="ECO:0000313" key="3">
    <source>
        <dbReference type="Proteomes" id="UP000241421"/>
    </source>
</evidence>
<sequence length="413" mass="44514">MCGSKCEELAETQAAKALANARRKGSLAILDAEKLAEKECALLVDILTDDDRKFTSSLRERHQNQAHWQQVEEFDIHPFPSGAGFSAQGYAGGAAKSYVFGGSVTLKGNCPLRNNLEPANALEYRFRIGEWTLPDDADDPVAMPTLAPSTMLPVTQIGATHVGYVQYTNAYGFVDSEKVIICADDPLPGGWIRLDNKAVRVDMRDGTSASVNINDANFLHTFDLLVLNTPAIAGRHQARLAAGLPLAQAGRQLAAAEREPIRRYRLSFDVRDAVTMAFVASDTLDSIVLDNSPVVLALDLEELAANAGKPMADGTVHVLYTINHPHLRFFRLSFSRNGGTVHPSPPLPGAAFPPPAGNDGFRGGAGGPRLPDNNGGVAVDVSGDPSSAYRVAVIWQTRHYKSSAHSMERLYAK</sequence>
<dbReference type="RefSeq" id="WP_106758419.1">
    <property type="nucleotide sequence ID" value="NZ_PXWF02000245.1"/>
</dbReference>
<feature type="region of interest" description="Disordered" evidence="1">
    <location>
        <begin position="342"/>
        <end position="381"/>
    </location>
</feature>
<dbReference type="OrthoDB" id="4845881at2"/>
<evidence type="ECO:0000256" key="1">
    <source>
        <dbReference type="SAM" id="MobiDB-lite"/>
    </source>
</evidence>
<proteinExistence type="predicted"/>
<dbReference type="AlphaFoldDB" id="A0A2U2HIF0"/>
<evidence type="ECO:0000313" key="2">
    <source>
        <dbReference type="EMBL" id="PWF46068.1"/>
    </source>
</evidence>
<organism evidence="2 3">
    <name type="scientific">Massilia glaciei</name>
    <dbReference type="NCBI Taxonomy" id="1524097"/>
    <lineage>
        <taxon>Bacteria</taxon>
        <taxon>Pseudomonadati</taxon>
        <taxon>Pseudomonadota</taxon>
        <taxon>Betaproteobacteria</taxon>
        <taxon>Burkholderiales</taxon>
        <taxon>Oxalobacteraceae</taxon>
        <taxon>Telluria group</taxon>
        <taxon>Massilia</taxon>
    </lineage>
</organism>
<comment type="caution">
    <text evidence="2">The sequence shown here is derived from an EMBL/GenBank/DDBJ whole genome shotgun (WGS) entry which is preliminary data.</text>
</comment>
<dbReference type="EMBL" id="PXWF02000245">
    <property type="protein sequence ID" value="PWF46068.1"/>
    <property type="molecule type" value="Genomic_DNA"/>
</dbReference>
<name>A0A2U2HIF0_9BURK</name>
<reference evidence="2 3" key="1">
    <citation type="submission" date="2018-04" db="EMBL/GenBank/DDBJ databases">
        <title>Massilia violaceinigra sp. nov., a novel purple-pigmented bacterium isolated from Tianshan glacier, Xinjiang, China.</title>
        <authorList>
            <person name="Wang H."/>
        </authorList>
    </citation>
    <scope>NUCLEOTIDE SEQUENCE [LARGE SCALE GENOMIC DNA]</scope>
    <source>
        <strain evidence="2 3">B448-2</strain>
    </source>
</reference>
<feature type="compositionally biased region" description="Pro residues" evidence="1">
    <location>
        <begin position="343"/>
        <end position="356"/>
    </location>
</feature>
<dbReference type="Proteomes" id="UP000241421">
    <property type="component" value="Unassembled WGS sequence"/>
</dbReference>
<protein>
    <submittedName>
        <fullName evidence="2">Uncharacterized protein</fullName>
    </submittedName>
</protein>
<keyword evidence="3" id="KW-1185">Reference proteome</keyword>